<accession>X1BQ23</accession>
<sequence length="32" mass="3760">VILSLDRGRLRLIATGYEGSYWVRRVSRIVVR</sequence>
<comment type="caution">
    <text evidence="1">The sequence shown here is derived from an EMBL/GenBank/DDBJ whole genome shotgun (WGS) entry which is preliminary data.</text>
</comment>
<name>X1BQ23_9ZZZZ</name>
<organism evidence="1">
    <name type="scientific">marine sediment metagenome</name>
    <dbReference type="NCBI Taxonomy" id="412755"/>
    <lineage>
        <taxon>unclassified sequences</taxon>
        <taxon>metagenomes</taxon>
        <taxon>ecological metagenomes</taxon>
    </lineage>
</organism>
<evidence type="ECO:0000313" key="1">
    <source>
        <dbReference type="EMBL" id="GAG74256.1"/>
    </source>
</evidence>
<dbReference type="EMBL" id="BART01001980">
    <property type="protein sequence ID" value="GAG74256.1"/>
    <property type="molecule type" value="Genomic_DNA"/>
</dbReference>
<reference evidence="1" key="1">
    <citation type="journal article" date="2014" name="Front. Microbiol.">
        <title>High frequency of phylogenetically diverse reductive dehalogenase-homologous genes in deep subseafloor sedimentary metagenomes.</title>
        <authorList>
            <person name="Kawai M."/>
            <person name="Futagami T."/>
            <person name="Toyoda A."/>
            <person name="Takaki Y."/>
            <person name="Nishi S."/>
            <person name="Hori S."/>
            <person name="Arai W."/>
            <person name="Tsubouchi T."/>
            <person name="Morono Y."/>
            <person name="Uchiyama I."/>
            <person name="Ito T."/>
            <person name="Fujiyama A."/>
            <person name="Inagaki F."/>
            <person name="Takami H."/>
        </authorList>
    </citation>
    <scope>NUCLEOTIDE SEQUENCE</scope>
    <source>
        <strain evidence="1">Expedition CK06-06</strain>
    </source>
</reference>
<gene>
    <name evidence="1" type="ORF">S01H4_06427</name>
</gene>
<dbReference type="AlphaFoldDB" id="X1BQ23"/>
<protein>
    <submittedName>
        <fullName evidence="1">Uncharacterized protein</fullName>
    </submittedName>
</protein>
<feature type="non-terminal residue" evidence="1">
    <location>
        <position position="1"/>
    </location>
</feature>
<proteinExistence type="predicted"/>